<comment type="function">
    <text evidence="7">Catalyzes the release of premature peptidyl moieties from peptidyl-tRNA molecules trapped in stalled 50S ribosomal subunits, and thus maintains levels of free tRNAs and 50S ribosomes.</text>
</comment>
<feature type="compositionally biased region" description="Low complexity" evidence="10">
    <location>
        <begin position="214"/>
        <end position="225"/>
    </location>
</feature>
<dbReference type="EMBL" id="FOEP01000009">
    <property type="protein sequence ID" value="SEQ61515.1"/>
    <property type="molecule type" value="Genomic_DNA"/>
</dbReference>
<organism evidence="11 12">
    <name type="scientific">Thalassovita taeanensis</name>
    <dbReference type="NCBI Taxonomy" id="657014"/>
    <lineage>
        <taxon>Bacteria</taxon>
        <taxon>Pseudomonadati</taxon>
        <taxon>Pseudomonadota</taxon>
        <taxon>Alphaproteobacteria</taxon>
        <taxon>Rhodobacterales</taxon>
        <taxon>Roseobacteraceae</taxon>
        <taxon>Thalassovita</taxon>
    </lineage>
</organism>
<dbReference type="GO" id="GO:0006515">
    <property type="term" value="P:protein quality control for misfolded or incompletely synthesized proteins"/>
    <property type="evidence" value="ECO:0007669"/>
    <property type="project" value="UniProtKB-UniRule"/>
</dbReference>
<dbReference type="RefSeq" id="WP_090270281.1">
    <property type="nucleotide sequence ID" value="NZ_FOEP01000009.1"/>
</dbReference>
<evidence type="ECO:0000256" key="10">
    <source>
        <dbReference type="SAM" id="MobiDB-lite"/>
    </source>
</evidence>
<feature type="binding site" evidence="7">
    <location>
        <position position="66"/>
    </location>
    <ligand>
        <name>tRNA</name>
        <dbReference type="ChEBI" id="CHEBI:17843"/>
    </ligand>
</feature>
<sequence>MLLFVGLGNPGGKYAGNRHNIGFMALDRIAADHGFAPWRAKFQGQVSEGKLGRERVVLLKPETFMNLSGQAVGEAMRFYKLEPGDVTVFHDELDLAPGKCRLKQGGGHAGHNGLRSIHQHIGEAYGRVRLGIGHPGHKDRVAGYVLSDFAKAEEGWLDDMMRGISDGAAALAEGDGPRFLNAVAQRVAPPRNAGPRPGGPSGAKGKGSDKAAADDTAQARPAPAATTPPAPKADQTAKTPNATPLQRLMDKFR</sequence>
<proteinExistence type="inferred from homology"/>
<dbReference type="HAMAP" id="MF_00083">
    <property type="entry name" value="Pept_tRNA_hydro_bact"/>
    <property type="match status" value="1"/>
</dbReference>
<evidence type="ECO:0000256" key="9">
    <source>
        <dbReference type="RuleBase" id="RU004320"/>
    </source>
</evidence>
<evidence type="ECO:0000256" key="2">
    <source>
        <dbReference type="ARBA" id="ARBA00022555"/>
    </source>
</evidence>
<comment type="similarity">
    <text evidence="5 7 9">Belongs to the PTH family.</text>
</comment>
<feature type="active site" description="Proton acceptor" evidence="7">
    <location>
        <position position="19"/>
    </location>
</feature>
<feature type="binding site" evidence="7">
    <location>
        <position position="112"/>
    </location>
    <ligand>
        <name>tRNA</name>
        <dbReference type="ChEBI" id="CHEBI:17843"/>
    </ligand>
</feature>
<dbReference type="FunFam" id="3.40.50.1470:FF:000001">
    <property type="entry name" value="Peptidyl-tRNA hydrolase"/>
    <property type="match status" value="1"/>
</dbReference>
<evidence type="ECO:0000313" key="11">
    <source>
        <dbReference type="EMBL" id="SEQ61515.1"/>
    </source>
</evidence>
<keyword evidence="3 7" id="KW-0378">Hydrolase</keyword>
<feature type="site" description="Discriminates between blocked and unblocked aminoacyl-tRNA" evidence="7">
    <location>
        <position position="9"/>
    </location>
</feature>
<comment type="function">
    <text evidence="7">Hydrolyzes ribosome-free peptidyl-tRNAs (with 1 or more amino acids incorporated), which drop off the ribosome during protein synthesis, or as a result of ribosome stalling.</text>
</comment>
<dbReference type="NCBIfam" id="TIGR00447">
    <property type="entry name" value="pth"/>
    <property type="match status" value="1"/>
</dbReference>
<evidence type="ECO:0000256" key="8">
    <source>
        <dbReference type="RuleBase" id="RU000673"/>
    </source>
</evidence>
<evidence type="ECO:0000256" key="4">
    <source>
        <dbReference type="ARBA" id="ARBA00022884"/>
    </source>
</evidence>
<dbReference type="Gene3D" id="3.40.50.1470">
    <property type="entry name" value="Peptidyl-tRNA hydrolase"/>
    <property type="match status" value="1"/>
</dbReference>
<dbReference type="OrthoDB" id="9800507at2"/>
<feature type="binding site" evidence="7">
    <location>
        <position position="14"/>
    </location>
    <ligand>
        <name>tRNA</name>
        <dbReference type="ChEBI" id="CHEBI:17843"/>
    </ligand>
</feature>
<dbReference type="AlphaFoldDB" id="A0A1H9HGT1"/>
<protein>
    <recommendedName>
        <fullName evidence="6 7">Peptidyl-tRNA hydrolase</fullName>
        <shortName evidence="7">Pth</shortName>
        <ecNumber evidence="1 7">3.1.1.29</ecNumber>
    </recommendedName>
</protein>
<dbReference type="STRING" id="657014.SAMN04488092_109116"/>
<keyword evidence="2 7" id="KW-0820">tRNA-binding</keyword>
<accession>A0A1H9HGT1</accession>
<dbReference type="InterPro" id="IPR036416">
    <property type="entry name" value="Pept_tRNA_hydro_sf"/>
</dbReference>
<evidence type="ECO:0000256" key="1">
    <source>
        <dbReference type="ARBA" id="ARBA00013260"/>
    </source>
</evidence>
<feature type="binding site" evidence="7">
    <location>
        <position position="64"/>
    </location>
    <ligand>
        <name>tRNA</name>
        <dbReference type="ChEBI" id="CHEBI:17843"/>
    </ligand>
</feature>
<feature type="site" description="Stabilizes the basic form of H active site to accept a proton" evidence="7">
    <location>
        <position position="91"/>
    </location>
</feature>
<dbReference type="GO" id="GO:0000049">
    <property type="term" value="F:tRNA binding"/>
    <property type="evidence" value="ECO:0007669"/>
    <property type="project" value="UniProtKB-UniRule"/>
</dbReference>
<dbReference type="GO" id="GO:0072344">
    <property type="term" value="P:rescue of stalled ribosome"/>
    <property type="evidence" value="ECO:0007669"/>
    <property type="project" value="UniProtKB-UniRule"/>
</dbReference>
<evidence type="ECO:0000256" key="3">
    <source>
        <dbReference type="ARBA" id="ARBA00022801"/>
    </source>
</evidence>
<dbReference type="PANTHER" id="PTHR17224:SF1">
    <property type="entry name" value="PEPTIDYL-TRNA HYDROLASE"/>
    <property type="match status" value="1"/>
</dbReference>
<reference evidence="11 12" key="1">
    <citation type="submission" date="2016-10" db="EMBL/GenBank/DDBJ databases">
        <authorList>
            <person name="de Groot N.N."/>
        </authorList>
    </citation>
    <scope>NUCLEOTIDE SEQUENCE [LARGE SCALE GENOMIC DNA]</scope>
    <source>
        <strain evidence="11 12">DSM 22007</strain>
    </source>
</reference>
<evidence type="ECO:0000256" key="7">
    <source>
        <dbReference type="HAMAP-Rule" id="MF_00083"/>
    </source>
</evidence>
<comment type="subunit">
    <text evidence="7">Monomer.</text>
</comment>
<gene>
    <name evidence="7" type="primary">pth</name>
    <name evidence="11" type="ORF">SAMN04488092_109116</name>
</gene>
<keyword evidence="12" id="KW-1185">Reference proteome</keyword>
<feature type="region of interest" description="Disordered" evidence="10">
    <location>
        <begin position="188"/>
        <end position="253"/>
    </location>
</feature>
<dbReference type="Pfam" id="PF01195">
    <property type="entry name" value="Pept_tRNA_hydro"/>
    <property type="match status" value="1"/>
</dbReference>
<evidence type="ECO:0000313" key="12">
    <source>
        <dbReference type="Proteomes" id="UP000198634"/>
    </source>
</evidence>
<dbReference type="GO" id="GO:0004045">
    <property type="term" value="F:peptidyl-tRNA hydrolase activity"/>
    <property type="evidence" value="ECO:0007669"/>
    <property type="project" value="UniProtKB-UniRule"/>
</dbReference>
<name>A0A1H9HGT1_9RHOB</name>
<dbReference type="CDD" id="cd00462">
    <property type="entry name" value="PTH"/>
    <property type="match status" value="1"/>
</dbReference>
<dbReference type="PANTHER" id="PTHR17224">
    <property type="entry name" value="PEPTIDYL-TRNA HYDROLASE"/>
    <property type="match status" value="1"/>
</dbReference>
<dbReference type="InterPro" id="IPR018171">
    <property type="entry name" value="Pept_tRNA_hydro_CS"/>
</dbReference>
<keyword evidence="7" id="KW-0963">Cytoplasm</keyword>
<dbReference type="PROSITE" id="PS01196">
    <property type="entry name" value="PEPT_TRNA_HYDROL_2"/>
    <property type="match status" value="1"/>
</dbReference>
<dbReference type="GO" id="GO:0005737">
    <property type="term" value="C:cytoplasm"/>
    <property type="evidence" value="ECO:0007669"/>
    <property type="project" value="UniProtKB-SubCell"/>
</dbReference>
<dbReference type="InterPro" id="IPR001328">
    <property type="entry name" value="Pept_tRNA_hydro"/>
</dbReference>
<dbReference type="EC" id="3.1.1.29" evidence="1 7"/>
<evidence type="ECO:0000256" key="5">
    <source>
        <dbReference type="ARBA" id="ARBA00038063"/>
    </source>
</evidence>
<dbReference type="Proteomes" id="UP000198634">
    <property type="component" value="Unassembled WGS sequence"/>
</dbReference>
<dbReference type="SUPFAM" id="SSF53178">
    <property type="entry name" value="Peptidyl-tRNA hydrolase-like"/>
    <property type="match status" value="1"/>
</dbReference>
<dbReference type="PROSITE" id="PS01195">
    <property type="entry name" value="PEPT_TRNA_HYDROL_1"/>
    <property type="match status" value="1"/>
</dbReference>
<evidence type="ECO:0000256" key="6">
    <source>
        <dbReference type="ARBA" id="ARBA00050038"/>
    </source>
</evidence>
<comment type="catalytic activity">
    <reaction evidence="7 8">
        <text>an N-acyl-L-alpha-aminoacyl-tRNA + H2O = an N-acyl-L-amino acid + a tRNA + H(+)</text>
        <dbReference type="Rhea" id="RHEA:54448"/>
        <dbReference type="Rhea" id="RHEA-COMP:10123"/>
        <dbReference type="Rhea" id="RHEA-COMP:13883"/>
        <dbReference type="ChEBI" id="CHEBI:15377"/>
        <dbReference type="ChEBI" id="CHEBI:15378"/>
        <dbReference type="ChEBI" id="CHEBI:59874"/>
        <dbReference type="ChEBI" id="CHEBI:78442"/>
        <dbReference type="ChEBI" id="CHEBI:138191"/>
        <dbReference type="EC" id="3.1.1.29"/>
    </reaction>
</comment>
<keyword evidence="4 7" id="KW-0694">RNA-binding</keyword>
<comment type="subcellular location">
    <subcellularLocation>
        <location evidence="7">Cytoplasm</location>
    </subcellularLocation>
</comment>